<keyword evidence="2" id="KW-1185">Reference proteome</keyword>
<dbReference type="EMBL" id="CP000909">
    <property type="protein sequence ID" value="ABY34055.1"/>
    <property type="molecule type" value="Genomic_DNA"/>
</dbReference>
<accession>A9WGD4</accession>
<evidence type="ECO:0000313" key="1">
    <source>
        <dbReference type="EMBL" id="ABY34055.1"/>
    </source>
</evidence>
<dbReference type="InParanoid" id="A9WGD4"/>
<dbReference type="RefSeq" id="WP_012256711.1">
    <property type="nucleotide sequence ID" value="NC_010175.1"/>
</dbReference>
<dbReference type="AlphaFoldDB" id="A9WGD4"/>
<protein>
    <recommendedName>
        <fullName evidence="3">DUF4276 family protein</fullName>
    </recommendedName>
</protein>
<sequence>MNRQRKDIVFLVADLDMEYAIRGLMARPEALGTRSNITFDVFRHPQRDPGVFRHADAWLRTRYRNYQYALVMFDREGCGREDVDAPGLEAAIEERLYRTGWENRCIAVVLDPELEMWVFANSRQVINIIAKGDEHLYSETLKIADRFPNGKPRNPKQVMEKLLRQKQIPRSSSLFQKLAQQVSLTGCQDRAFQRFRQALCEWFLAGTNRPLVLCNFQRFRQALCEWFPRP</sequence>
<dbReference type="KEGG" id="cau:Caur_0819"/>
<dbReference type="EnsemblBacteria" id="ABY34055">
    <property type="protein sequence ID" value="ABY34055"/>
    <property type="gene ID" value="Caur_0819"/>
</dbReference>
<organism evidence="1 2">
    <name type="scientific">Chloroflexus aurantiacus (strain ATCC 29366 / DSM 635 / J-10-fl)</name>
    <dbReference type="NCBI Taxonomy" id="324602"/>
    <lineage>
        <taxon>Bacteria</taxon>
        <taxon>Bacillati</taxon>
        <taxon>Chloroflexota</taxon>
        <taxon>Chloroflexia</taxon>
        <taxon>Chloroflexales</taxon>
        <taxon>Chloroflexineae</taxon>
        <taxon>Chloroflexaceae</taxon>
        <taxon>Chloroflexus</taxon>
    </lineage>
</organism>
<dbReference type="NCBIfam" id="NF047734">
    <property type="entry name" value="antiphage_MADS4"/>
    <property type="match status" value="1"/>
</dbReference>
<dbReference type="eggNOG" id="ENOG5032RKF">
    <property type="taxonomic scope" value="Bacteria"/>
</dbReference>
<dbReference type="HOGENOM" id="CLU_1293073_0_0_0"/>
<evidence type="ECO:0008006" key="3">
    <source>
        <dbReference type="Google" id="ProtNLM"/>
    </source>
</evidence>
<evidence type="ECO:0000313" key="2">
    <source>
        <dbReference type="Proteomes" id="UP000002008"/>
    </source>
</evidence>
<dbReference type="Proteomes" id="UP000002008">
    <property type="component" value="Chromosome"/>
</dbReference>
<proteinExistence type="predicted"/>
<dbReference type="InterPro" id="IPR059210">
    <property type="entry name" value="MADS4-like"/>
</dbReference>
<name>A9WGD4_CHLAA</name>
<dbReference type="STRING" id="324602.Caur_0819"/>
<gene>
    <name evidence="1" type="ordered locus">Caur_0819</name>
</gene>
<reference evidence="2" key="1">
    <citation type="journal article" date="2011" name="BMC Genomics">
        <title>Complete genome sequence of the filamentous anoxygenic phototrophic bacterium Chloroflexus aurantiacus.</title>
        <authorList>
            <person name="Tang K.H."/>
            <person name="Barry K."/>
            <person name="Chertkov O."/>
            <person name="Dalin E."/>
            <person name="Han C.S."/>
            <person name="Hauser L.J."/>
            <person name="Honchak B.M."/>
            <person name="Karbach L.E."/>
            <person name="Land M.L."/>
            <person name="Lapidus A."/>
            <person name="Larimer F.W."/>
            <person name="Mikhailova N."/>
            <person name="Pitluck S."/>
            <person name="Pierson B.K."/>
            <person name="Blankenship R.E."/>
        </authorList>
    </citation>
    <scope>NUCLEOTIDE SEQUENCE [LARGE SCALE GENOMIC DNA]</scope>
    <source>
        <strain evidence="2">ATCC 29366 / DSM 635 / J-10-fl</strain>
    </source>
</reference>